<protein>
    <submittedName>
        <fullName evidence="2">Uncharacterized protein</fullName>
    </submittedName>
</protein>
<feature type="transmembrane region" description="Helical" evidence="1">
    <location>
        <begin position="6"/>
        <end position="25"/>
    </location>
</feature>
<keyword evidence="1" id="KW-1133">Transmembrane helix</keyword>
<evidence type="ECO:0000313" key="3">
    <source>
        <dbReference type="Proteomes" id="UP000002945"/>
    </source>
</evidence>
<dbReference type="HOGENOM" id="CLU_2464999_0_0_10"/>
<organism evidence="2 3">
    <name type="scientific">Kordia algicida OT-1</name>
    <dbReference type="NCBI Taxonomy" id="391587"/>
    <lineage>
        <taxon>Bacteria</taxon>
        <taxon>Pseudomonadati</taxon>
        <taxon>Bacteroidota</taxon>
        <taxon>Flavobacteriia</taxon>
        <taxon>Flavobacteriales</taxon>
        <taxon>Flavobacteriaceae</taxon>
        <taxon>Kordia</taxon>
    </lineage>
</organism>
<keyword evidence="3" id="KW-1185">Reference proteome</keyword>
<evidence type="ECO:0000256" key="1">
    <source>
        <dbReference type="SAM" id="Phobius"/>
    </source>
</evidence>
<proteinExistence type="predicted"/>
<comment type="caution">
    <text evidence="2">The sequence shown here is derived from an EMBL/GenBank/DDBJ whole genome shotgun (WGS) entry which is preliminary data.</text>
</comment>
<sequence length="88" mass="10119">MIEIFMVIIETLILIVALLFTILIYKVYTKMKKIHTIISINSIELERMKELAIGKDDLLSKIEQKINGMHTVISTQLVKGIMKSSKEK</sequence>
<gene>
    <name evidence="2" type="ORF">KAOT1_19087</name>
</gene>
<name>A9DNW7_9FLAO</name>
<dbReference type="AlphaFoldDB" id="A9DNW7"/>
<keyword evidence="1" id="KW-0812">Transmembrane</keyword>
<evidence type="ECO:0000313" key="2">
    <source>
        <dbReference type="EMBL" id="EDP97298.1"/>
    </source>
</evidence>
<reference evidence="2 3" key="1">
    <citation type="journal article" date="2011" name="J. Bacteriol.">
        <title>Genome sequence of the algicidal bacterium Kordia algicida OT-1.</title>
        <authorList>
            <person name="Lee H.S."/>
            <person name="Kang S.G."/>
            <person name="Kwon K.K."/>
            <person name="Lee J.H."/>
            <person name="Kim S.J."/>
        </authorList>
    </citation>
    <scope>NUCLEOTIDE SEQUENCE [LARGE SCALE GENOMIC DNA]</scope>
    <source>
        <strain evidence="2 3">OT-1</strain>
    </source>
</reference>
<keyword evidence="1" id="KW-0472">Membrane</keyword>
<dbReference type="RefSeq" id="WP_007096349.1">
    <property type="nucleotide sequence ID" value="NZ_CP142125.1"/>
</dbReference>
<dbReference type="EMBL" id="ABIB01000002">
    <property type="protein sequence ID" value="EDP97298.1"/>
    <property type="molecule type" value="Genomic_DNA"/>
</dbReference>
<accession>A9DNW7</accession>
<dbReference type="Proteomes" id="UP000002945">
    <property type="component" value="Unassembled WGS sequence"/>
</dbReference>